<accession>A0A2H3CUG9</accession>
<dbReference type="EMBL" id="KZ293683">
    <property type="protein sequence ID" value="PBK86665.1"/>
    <property type="molecule type" value="Genomic_DNA"/>
</dbReference>
<dbReference type="AlphaFoldDB" id="A0A2H3CUG9"/>
<organism evidence="3 4">
    <name type="scientific">Armillaria gallica</name>
    <name type="common">Bulbous honey fungus</name>
    <name type="synonym">Armillaria bulbosa</name>
    <dbReference type="NCBI Taxonomy" id="47427"/>
    <lineage>
        <taxon>Eukaryota</taxon>
        <taxon>Fungi</taxon>
        <taxon>Dikarya</taxon>
        <taxon>Basidiomycota</taxon>
        <taxon>Agaricomycotina</taxon>
        <taxon>Agaricomycetes</taxon>
        <taxon>Agaricomycetidae</taxon>
        <taxon>Agaricales</taxon>
        <taxon>Marasmiineae</taxon>
        <taxon>Physalacriaceae</taxon>
        <taxon>Armillaria</taxon>
    </lineage>
</organism>
<name>A0A2H3CUG9_ARMGA</name>
<evidence type="ECO:0000259" key="2">
    <source>
        <dbReference type="Pfam" id="PF06985"/>
    </source>
</evidence>
<evidence type="ECO:0000313" key="4">
    <source>
        <dbReference type="Proteomes" id="UP000217790"/>
    </source>
</evidence>
<dbReference type="PANTHER" id="PTHR33112:SF16">
    <property type="entry name" value="HETEROKARYON INCOMPATIBILITY DOMAIN-CONTAINING PROTEIN"/>
    <property type="match status" value="1"/>
</dbReference>
<evidence type="ECO:0000313" key="3">
    <source>
        <dbReference type="EMBL" id="PBK86665.1"/>
    </source>
</evidence>
<dbReference type="STRING" id="47427.A0A2H3CUG9"/>
<keyword evidence="1" id="KW-0812">Transmembrane</keyword>
<dbReference type="InterPro" id="IPR010730">
    <property type="entry name" value="HET"/>
</dbReference>
<dbReference type="Proteomes" id="UP000217790">
    <property type="component" value="Unassembled WGS sequence"/>
</dbReference>
<evidence type="ECO:0000256" key="1">
    <source>
        <dbReference type="SAM" id="Phobius"/>
    </source>
</evidence>
<proteinExistence type="predicted"/>
<keyword evidence="1" id="KW-1133">Transmembrane helix</keyword>
<keyword evidence="1" id="KW-0472">Membrane</keyword>
<reference evidence="4" key="1">
    <citation type="journal article" date="2017" name="Nat. Ecol. Evol.">
        <title>Genome expansion and lineage-specific genetic innovations in the forest pathogenic fungi Armillaria.</title>
        <authorList>
            <person name="Sipos G."/>
            <person name="Prasanna A.N."/>
            <person name="Walter M.C."/>
            <person name="O'Connor E."/>
            <person name="Balint B."/>
            <person name="Krizsan K."/>
            <person name="Kiss B."/>
            <person name="Hess J."/>
            <person name="Varga T."/>
            <person name="Slot J."/>
            <person name="Riley R."/>
            <person name="Boka B."/>
            <person name="Rigling D."/>
            <person name="Barry K."/>
            <person name="Lee J."/>
            <person name="Mihaltcheva S."/>
            <person name="LaButti K."/>
            <person name="Lipzen A."/>
            <person name="Waldron R."/>
            <person name="Moloney N.M."/>
            <person name="Sperisen C."/>
            <person name="Kredics L."/>
            <person name="Vagvoelgyi C."/>
            <person name="Patrignani A."/>
            <person name="Fitzpatrick D."/>
            <person name="Nagy I."/>
            <person name="Doyle S."/>
            <person name="Anderson J.B."/>
            <person name="Grigoriev I.V."/>
            <person name="Gueldener U."/>
            <person name="Muensterkoetter M."/>
            <person name="Nagy L.G."/>
        </authorList>
    </citation>
    <scope>NUCLEOTIDE SEQUENCE [LARGE SCALE GENOMIC DNA]</scope>
    <source>
        <strain evidence="4">Ar21-2</strain>
    </source>
</reference>
<dbReference type="OrthoDB" id="4773000at2759"/>
<feature type="transmembrane region" description="Helical" evidence="1">
    <location>
        <begin position="189"/>
        <end position="207"/>
    </location>
</feature>
<gene>
    <name evidence="3" type="ORF">ARMGADRAFT_534167</name>
</gene>
<dbReference type="OMA" id="MGIMGVT"/>
<dbReference type="InParanoid" id="A0A2H3CUG9"/>
<dbReference type="Pfam" id="PF06985">
    <property type="entry name" value="HET"/>
    <property type="match status" value="1"/>
</dbReference>
<keyword evidence="4" id="KW-1185">Reference proteome</keyword>
<dbReference type="PANTHER" id="PTHR33112">
    <property type="entry name" value="DOMAIN PROTEIN, PUTATIVE-RELATED"/>
    <property type="match status" value="1"/>
</dbReference>
<protein>
    <recommendedName>
        <fullName evidence="2">Heterokaryon incompatibility domain-containing protein</fullName>
    </recommendedName>
</protein>
<feature type="domain" description="Heterokaryon incompatibility" evidence="2">
    <location>
        <begin position="112"/>
        <end position="200"/>
    </location>
</feature>
<sequence>MAYSADTEARRQEIRSLPSYLPGYPKTISDRTKAIQGLLSAPHADGYITATSDLTYKEICGVSFDELSQGDTPLDITFTATPERYRLVDCAEVVSNRVLRIGEFTEFPRVIYAALSYVWRGNSLANSDTSQEFSVRGAEDADPIGLDVLHDACAASLACGASHLWLDRLCIMQTNKQDKWWQIREMYRVYCFATVCVVVPGGLRFLVSFSKETQWIHRGWTLQEVVASPSVAVLFSWSHGHGELRADGADGTSYGMLEVVTPQRSAMTPLQFALDACTIGHFQWIAPDNTTDETASRLSMEAALFGKQPSDPSVLHHGNTAHILLPHVSALSFAIENLDTEEMRDFSIWQCALLRTSSRPLDMVLSIMGILGVSLDLREFSEDDRIGATIALAREILRQGRSASWLGISVYLPPCPFLSTFPVFPKTSVAGKALFDLPGGEQEAVRFIEAIYPNQVGLCPHPKGSMDENGYHTFDALAVRVLPAHTETTLSADSLYDHPAHPAQLRAVDGSTWIISADLATSHDSSVASTQTRRPRSFAVLLGFYNGFPAETTGNNIRAMLVTEHAEKKYHVRSYFLLSYEALHWTSTWKEHRFCVGGPESYMRSLSVYQAAMVFSIVDIEGDMKYSQCPRSDEA</sequence>